<sequence>MQLRGPKRAKDGRAMRTLPEGLPQVRLVHMDDLIAPVGKEYGLDRSIVTSIEVRHPLYIDNHGLAKAVYENYSHNPKAPMGEHIVEVLCLMYIRDHSLFKVTRRDITNLMGRFSSRLKQEKSFKTFDLVVVSSPIQEDDSSCGMVE</sequence>
<dbReference type="Proteomes" id="UP000198211">
    <property type="component" value="Unassembled WGS sequence"/>
</dbReference>
<name>A0A225X3Y9_9STRA</name>
<accession>A0A225X3Y9</accession>
<organism evidence="1 2">
    <name type="scientific">Phytophthora megakarya</name>
    <dbReference type="NCBI Taxonomy" id="4795"/>
    <lineage>
        <taxon>Eukaryota</taxon>
        <taxon>Sar</taxon>
        <taxon>Stramenopiles</taxon>
        <taxon>Oomycota</taxon>
        <taxon>Peronosporomycetes</taxon>
        <taxon>Peronosporales</taxon>
        <taxon>Peronosporaceae</taxon>
        <taxon>Phytophthora</taxon>
    </lineage>
</organism>
<reference evidence="2" key="1">
    <citation type="submission" date="2017-03" db="EMBL/GenBank/DDBJ databases">
        <title>Phytopthora megakarya and P. palmivora, two closely related causual agents of cacao black pod achieved similar genome size and gene model numbers by different mechanisms.</title>
        <authorList>
            <person name="Ali S."/>
            <person name="Shao J."/>
            <person name="Larry D.J."/>
            <person name="Kronmiller B."/>
            <person name="Shen D."/>
            <person name="Strem M.D."/>
            <person name="Melnick R.L."/>
            <person name="Guiltinan M.J."/>
            <person name="Tyler B.M."/>
            <person name="Meinhardt L.W."/>
            <person name="Bailey B.A."/>
        </authorList>
    </citation>
    <scope>NUCLEOTIDE SEQUENCE [LARGE SCALE GENOMIC DNA]</scope>
    <source>
        <strain evidence="2">zdho120</strain>
    </source>
</reference>
<dbReference type="EMBL" id="NBNE01000002">
    <property type="protein sequence ID" value="OWZ24804.1"/>
    <property type="molecule type" value="Genomic_DNA"/>
</dbReference>
<evidence type="ECO:0000313" key="1">
    <source>
        <dbReference type="EMBL" id="OWZ24804.1"/>
    </source>
</evidence>
<evidence type="ECO:0000313" key="2">
    <source>
        <dbReference type="Proteomes" id="UP000198211"/>
    </source>
</evidence>
<proteinExistence type="predicted"/>
<keyword evidence="2" id="KW-1185">Reference proteome</keyword>
<comment type="caution">
    <text evidence="1">The sequence shown here is derived from an EMBL/GenBank/DDBJ whole genome shotgun (WGS) entry which is preliminary data.</text>
</comment>
<dbReference type="AlphaFoldDB" id="A0A225X3Y9"/>
<protein>
    <submittedName>
        <fullName evidence="1">Uncharacterized protein</fullName>
    </submittedName>
</protein>
<gene>
    <name evidence="1" type="ORF">PHMEG_00077</name>
</gene>